<gene>
    <name evidence="9" type="ORF">SDC9_113452</name>
</gene>
<evidence type="ECO:0000256" key="4">
    <source>
        <dbReference type="ARBA" id="ARBA00022692"/>
    </source>
</evidence>
<keyword evidence="5 7" id="KW-1133">Transmembrane helix</keyword>
<feature type="transmembrane region" description="Helical" evidence="7">
    <location>
        <begin position="180"/>
        <end position="200"/>
    </location>
</feature>
<dbReference type="GO" id="GO:0055085">
    <property type="term" value="P:transmembrane transport"/>
    <property type="evidence" value="ECO:0007669"/>
    <property type="project" value="InterPro"/>
</dbReference>
<dbReference type="PROSITE" id="PS50928">
    <property type="entry name" value="ABC_TM1"/>
    <property type="match status" value="1"/>
</dbReference>
<dbReference type="Gene3D" id="1.10.3720.10">
    <property type="entry name" value="MetI-like"/>
    <property type="match status" value="1"/>
</dbReference>
<dbReference type="InterPro" id="IPR035906">
    <property type="entry name" value="MetI-like_sf"/>
</dbReference>
<protein>
    <recommendedName>
        <fullName evidence="8">ABC transmembrane type-1 domain-containing protein</fullName>
    </recommendedName>
</protein>
<feature type="transmembrane region" description="Helical" evidence="7">
    <location>
        <begin position="67"/>
        <end position="90"/>
    </location>
</feature>
<feature type="transmembrane region" description="Helical" evidence="7">
    <location>
        <begin position="97"/>
        <end position="119"/>
    </location>
</feature>
<comment type="subcellular location">
    <subcellularLocation>
        <location evidence="1">Cell membrane</location>
        <topology evidence="1">Multi-pass membrane protein</topology>
    </subcellularLocation>
</comment>
<evidence type="ECO:0000313" key="9">
    <source>
        <dbReference type="EMBL" id="MPM66543.1"/>
    </source>
</evidence>
<dbReference type="GO" id="GO:0005886">
    <property type="term" value="C:plasma membrane"/>
    <property type="evidence" value="ECO:0007669"/>
    <property type="project" value="UniProtKB-SubCell"/>
</dbReference>
<dbReference type="PANTHER" id="PTHR30151">
    <property type="entry name" value="ALKANE SULFONATE ABC TRANSPORTER-RELATED, MEMBRANE SUBUNIT"/>
    <property type="match status" value="1"/>
</dbReference>
<reference evidence="9" key="1">
    <citation type="submission" date="2019-08" db="EMBL/GenBank/DDBJ databases">
        <authorList>
            <person name="Kucharzyk K."/>
            <person name="Murdoch R.W."/>
            <person name="Higgins S."/>
            <person name="Loffler F."/>
        </authorList>
    </citation>
    <scope>NUCLEOTIDE SEQUENCE</scope>
</reference>
<keyword evidence="3" id="KW-1003">Cell membrane</keyword>
<dbReference type="InterPro" id="IPR000515">
    <property type="entry name" value="MetI-like"/>
</dbReference>
<dbReference type="EMBL" id="VSSQ01021151">
    <property type="protein sequence ID" value="MPM66543.1"/>
    <property type="molecule type" value="Genomic_DNA"/>
</dbReference>
<feature type="transmembrane region" description="Helical" evidence="7">
    <location>
        <begin position="125"/>
        <end position="144"/>
    </location>
</feature>
<sequence>MSWYLKHKVLPPAITVLLILAGWIAVTANGLIPDYVIPAPKAVLDSLIATWPTRLASATWLTFSETVIGVLLGVAVAVVVVIISGYLPVIGSAMTPLLIASQAIPVIVIGPLLTIALGYGMAPKVIVVALLCFFPVALNLLAGIRSVDARLIDTLRSLHATRHGLFWRVRLPYAAPRGFAGLRVSVTFAPVAAVFAEYTGSTDGIGYLMLQAIPRMQTDFVFAQVIVLTIMSAVLLATVIGLERLVCPWNKPTEGTTTL</sequence>
<dbReference type="CDD" id="cd06261">
    <property type="entry name" value="TM_PBP2"/>
    <property type="match status" value="1"/>
</dbReference>
<feature type="domain" description="ABC transmembrane type-1" evidence="8">
    <location>
        <begin position="55"/>
        <end position="239"/>
    </location>
</feature>
<comment type="caution">
    <text evidence="9">The sequence shown here is derived from an EMBL/GenBank/DDBJ whole genome shotgun (WGS) entry which is preliminary data.</text>
</comment>
<dbReference type="Pfam" id="PF00528">
    <property type="entry name" value="BPD_transp_1"/>
    <property type="match status" value="1"/>
</dbReference>
<evidence type="ECO:0000256" key="3">
    <source>
        <dbReference type="ARBA" id="ARBA00022475"/>
    </source>
</evidence>
<accession>A0A645BTH6</accession>
<keyword evidence="6 7" id="KW-0472">Membrane</keyword>
<evidence type="ECO:0000256" key="7">
    <source>
        <dbReference type="SAM" id="Phobius"/>
    </source>
</evidence>
<evidence type="ECO:0000256" key="2">
    <source>
        <dbReference type="ARBA" id="ARBA00022448"/>
    </source>
</evidence>
<name>A0A645BTH6_9ZZZZ</name>
<evidence type="ECO:0000256" key="5">
    <source>
        <dbReference type="ARBA" id="ARBA00022989"/>
    </source>
</evidence>
<dbReference type="SUPFAM" id="SSF161098">
    <property type="entry name" value="MetI-like"/>
    <property type="match status" value="1"/>
</dbReference>
<keyword evidence="2" id="KW-0813">Transport</keyword>
<organism evidence="9">
    <name type="scientific">bioreactor metagenome</name>
    <dbReference type="NCBI Taxonomy" id="1076179"/>
    <lineage>
        <taxon>unclassified sequences</taxon>
        <taxon>metagenomes</taxon>
        <taxon>ecological metagenomes</taxon>
    </lineage>
</organism>
<evidence type="ECO:0000259" key="8">
    <source>
        <dbReference type="PROSITE" id="PS50928"/>
    </source>
</evidence>
<evidence type="ECO:0000256" key="1">
    <source>
        <dbReference type="ARBA" id="ARBA00004651"/>
    </source>
</evidence>
<feature type="transmembrane region" description="Helical" evidence="7">
    <location>
        <begin position="220"/>
        <end position="242"/>
    </location>
</feature>
<keyword evidence="4 7" id="KW-0812">Transmembrane</keyword>
<dbReference type="PANTHER" id="PTHR30151:SF20">
    <property type="entry name" value="ABC TRANSPORTER PERMEASE PROTEIN HI_0355-RELATED"/>
    <property type="match status" value="1"/>
</dbReference>
<dbReference type="AlphaFoldDB" id="A0A645BTH6"/>
<feature type="transmembrane region" description="Helical" evidence="7">
    <location>
        <begin position="12"/>
        <end position="32"/>
    </location>
</feature>
<evidence type="ECO:0000256" key="6">
    <source>
        <dbReference type="ARBA" id="ARBA00023136"/>
    </source>
</evidence>
<proteinExistence type="predicted"/>